<organism evidence="1 2">
    <name type="scientific">Streptomyces musisoli</name>
    <dbReference type="NCBI Taxonomy" id="2802280"/>
    <lineage>
        <taxon>Bacteria</taxon>
        <taxon>Bacillati</taxon>
        <taxon>Actinomycetota</taxon>
        <taxon>Actinomycetes</taxon>
        <taxon>Kitasatosporales</taxon>
        <taxon>Streptomycetaceae</taxon>
        <taxon>Streptomyces</taxon>
    </lineage>
</organism>
<comment type="caution">
    <text evidence="1">The sequence shown here is derived from an EMBL/GenBank/DDBJ whole genome shotgun (WGS) entry which is preliminary data.</text>
</comment>
<dbReference type="SUPFAM" id="SSF48371">
    <property type="entry name" value="ARM repeat"/>
    <property type="match status" value="1"/>
</dbReference>
<proteinExistence type="predicted"/>
<evidence type="ECO:0000313" key="2">
    <source>
        <dbReference type="Proteomes" id="UP000621386"/>
    </source>
</evidence>
<dbReference type="RefSeq" id="WP_201814920.1">
    <property type="nucleotide sequence ID" value="NZ_JAERRH010000002.1"/>
</dbReference>
<dbReference type="InterPro" id="IPR011989">
    <property type="entry name" value="ARM-like"/>
</dbReference>
<keyword evidence="2" id="KW-1185">Reference proteome</keyword>
<gene>
    <name evidence="1" type="ORF">JK361_07950</name>
</gene>
<dbReference type="Pfam" id="PF01816">
    <property type="entry name" value="LRV"/>
    <property type="match status" value="1"/>
</dbReference>
<dbReference type="InterPro" id="IPR004830">
    <property type="entry name" value="LRR_variant"/>
</dbReference>
<name>A0ABS1NX01_9ACTN</name>
<dbReference type="Proteomes" id="UP000621386">
    <property type="component" value="Unassembled WGS sequence"/>
</dbReference>
<protein>
    <recommendedName>
        <fullName evidence="3">LRV domain-containing protein</fullName>
    </recommendedName>
</protein>
<sequence length="492" mass="53595">MADREDELARVAFGTAEVTDAARAAALRLLEADPAVHAEWIAGIAVNRAAPDAVLRRVFTVDPLPDTAWLAYRQLSPAAAKAAVAHPDPRVRRTLAENPYLPPDALAVLAEDADPGVRRVALVMACEYQVELPTEVAVRLAADEEARLRSFATALPGLPAETLLSLAEDPDPRVRAAAINFRTWPRLRPEVRAAAEADPDPQVRAAVERATHVDAPLPTTIEEFLAEPDERRCRDAASTAPVDAGLAALLVAHEDGWLRHGAVRNPHVPTALALTLAADPDPSVRLALSLRADLTEEQRVSIDYTVSPGRHPVPDWVRERFGDPDALREIAASSHVLLRRGVTCAPELPVDVVELLAADDDYFVRLMLCENDHAPHELLVEMFADWDGLSWGMLAHCRNFARPGLARFADHPDHRMRYAALFDPQAGPELIERLTRDADCTVRLHAGGDPRLPRPRLVELLGPDGMPRTAACNPALPVGLMHGLLDIAGVER</sequence>
<evidence type="ECO:0000313" key="1">
    <source>
        <dbReference type="EMBL" id="MBL1104529.1"/>
    </source>
</evidence>
<dbReference type="InterPro" id="IPR016024">
    <property type="entry name" value="ARM-type_fold"/>
</dbReference>
<dbReference type="EMBL" id="JAERRH010000002">
    <property type="protein sequence ID" value="MBL1104529.1"/>
    <property type="molecule type" value="Genomic_DNA"/>
</dbReference>
<dbReference type="Gene3D" id="1.25.10.10">
    <property type="entry name" value="Leucine-rich Repeat Variant"/>
    <property type="match status" value="2"/>
</dbReference>
<reference evidence="1 2" key="1">
    <citation type="submission" date="2021-01" db="EMBL/GenBank/DDBJ databases">
        <title>WGS of actinomycetes isolated from Thailand.</title>
        <authorList>
            <person name="Thawai C."/>
        </authorList>
    </citation>
    <scope>NUCLEOTIDE SEQUENCE [LARGE SCALE GENOMIC DNA]</scope>
    <source>
        <strain evidence="1 2">CH5-8</strain>
    </source>
</reference>
<accession>A0ABS1NX01</accession>
<evidence type="ECO:0008006" key="3">
    <source>
        <dbReference type="Google" id="ProtNLM"/>
    </source>
</evidence>